<comment type="caution">
    <text evidence="2">The sequence shown here is derived from an EMBL/GenBank/DDBJ whole genome shotgun (WGS) entry which is preliminary data.</text>
</comment>
<evidence type="ECO:0000313" key="2">
    <source>
        <dbReference type="EMBL" id="EDT70046.1"/>
    </source>
</evidence>
<keyword evidence="1" id="KW-0472">Membrane</keyword>
<proteinExistence type="predicted"/>
<name>B1V816_CLOPF</name>
<protein>
    <submittedName>
        <fullName evidence="2">Uncharacterized protein</fullName>
    </submittedName>
</protein>
<feature type="transmembrane region" description="Helical" evidence="1">
    <location>
        <begin position="16"/>
        <end position="38"/>
    </location>
</feature>
<organism evidence="2 3">
    <name type="scientific">Clostridium perfringens D str. JGS1721</name>
    <dbReference type="NCBI Taxonomy" id="488537"/>
    <lineage>
        <taxon>Bacteria</taxon>
        <taxon>Bacillati</taxon>
        <taxon>Bacillota</taxon>
        <taxon>Clostridia</taxon>
        <taxon>Eubacteriales</taxon>
        <taxon>Clostridiaceae</taxon>
        <taxon>Clostridium</taxon>
    </lineage>
</organism>
<evidence type="ECO:0000313" key="3">
    <source>
        <dbReference type="Proteomes" id="UP000003188"/>
    </source>
</evidence>
<reference evidence="2 3" key="1">
    <citation type="submission" date="2008-03" db="EMBL/GenBank/DDBJ databases">
        <authorList>
            <person name="Paulsen I."/>
            <person name="Sebastian Y."/>
        </authorList>
    </citation>
    <scope>NUCLEOTIDE SEQUENCE [LARGE SCALE GENOMIC DNA]</scope>
    <source>
        <strain evidence="3">D str. JGS1721</strain>
    </source>
</reference>
<dbReference type="AlphaFoldDB" id="B1V816"/>
<dbReference type="Proteomes" id="UP000003188">
    <property type="component" value="Unassembled WGS sequence"/>
</dbReference>
<accession>B1V816</accession>
<gene>
    <name evidence="2" type="ORF">CJD_A0099</name>
</gene>
<sequence>MDATPILIYISYHFKINILLVICQFFVFGIIMNTIPILNSDGYKVLLSIFMYNEKKERINNSIYIKIFSYLNLLLAGIYLIKLIFDFFI</sequence>
<feature type="transmembrane region" description="Helical" evidence="1">
    <location>
        <begin position="63"/>
        <end position="85"/>
    </location>
</feature>
<keyword evidence="1" id="KW-1133">Transmembrane helix</keyword>
<dbReference type="EMBL" id="ABOO01000092">
    <property type="protein sequence ID" value="EDT70046.1"/>
    <property type="molecule type" value="Genomic_DNA"/>
</dbReference>
<keyword evidence="1" id="KW-0812">Transmembrane</keyword>
<dbReference type="RefSeq" id="WP_003476547.1">
    <property type="nucleotide sequence ID" value="NZ_ABOO01000092.1"/>
</dbReference>
<evidence type="ECO:0000256" key="1">
    <source>
        <dbReference type="SAM" id="Phobius"/>
    </source>
</evidence>